<dbReference type="Pfam" id="PF00155">
    <property type="entry name" value="Aminotran_1_2"/>
    <property type="match status" value="1"/>
</dbReference>
<dbReference type="PANTHER" id="PTHR43795:SF39">
    <property type="entry name" value="AMINOTRANSFERASE CLASS I_CLASSII DOMAIN-CONTAINING PROTEIN"/>
    <property type="match status" value="1"/>
</dbReference>
<evidence type="ECO:0000313" key="3">
    <source>
        <dbReference type="EMBL" id="RKF56150.1"/>
    </source>
</evidence>
<dbReference type="Proteomes" id="UP000286134">
    <property type="component" value="Unassembled WGS sequence"/>
</dbReference>
<dbReference type="InterPro" id="IPR015422">
    <property type="entry name" value="PyrdxlP-dep_Trfase_small"/>
</dbReference>
<gene>
    <name evidence="3" type="ORF">OnM2_083019</name>
</gene>
<protein>
    <submittedName>
        <fullName evidence="3">1-aminocyclopropane-1-carboxylate synthase-like protein 1</fullName>
    </submittedName>
</protein>
<dbReference type="PANTHER" id="PTHR43795">
    <property type="entry name" value="BIFUNCTIONAL ASPARTATE AMINOTRANSFERASE AND GLUTAMATE/ASPARTATE-PREPHENATE AMINOTRANSFERASE-RELATED"/>
    <property type="match status" value="1"/>
</dbReference>
<dbReference type="STRING" id="212602.A0A420HFC2"/>
<reference evidence="3 4" key="1">
    <citation type="journal article" date="2018" name="BMC Genomics">
        <title>Comparative genome analyses reveal sequence features reflecting distinct modes of host-adaptation between dicot and monocot powdery mildew.</title>
        <authorList>
            <person name="Wu Y."/>
            <person name="Ma X."/>
            <person name="Pan Z."/>
            <person name="Kale S.D."/>
            <person name="Song Y."/>
            <person name="King H."/>
            <person name="Zhang Q."/>
            <person name="Presley C."/>
            <person name="Deng X."/>
            <person name="Wei C.I."/>
            <person name="Xiao S."/>
        </authorList>
    </citation>
    <scope>NUCLEOTIDE SEQUENCE [LARGE SCALE GENOMIC DNA]</scope>
    <source>
        <strain evidence="3">UMSG2</strain>
    </source>
</reference>
<dbReference type="InterPro" id="IPR050478">
    <property type="entry name" value="Ethylene_sulfur-biosynth"/>
</dbReference>
<dbReference type="Gene3D" id="3.40.640.10">
    <property type="entry name" value="Type I PLP-dependent aspartate aminotransferase-like (Major domain)"/>
    <property type="match status" value="1"/>
</dbReference>
<evidence type="ECO:0000259" key="2">
    <source>
        <dbReference type="Pfam" id="PF00155"/>
    </source>
</evidence>
<accession>A0A420HFC2</accession>
<dbReference type="GO" id="GO:0008483">
    <property type="term" value="F:transaminase activity"/>
    <property type="evidence" value="ECO:0007669"/>
    <property type="project" value="TreeGrafter"/>
</dbReference>
<dbReference type="PRINTS" id="PR00753">
    <property type="entry name" value="ACCSYNTHASE"/>
</dbReference>
<dbReference type="CDD" id="cd00609">
    <property type="entry name" value="AAT_like"/>
    <property type="match status" value="1"/>
</dbReference>
<dbReference type="AlphaFoldDB" id="A0A420HFC2"/>
<keyword evidence="1" id="KW-0663">Pyridoxal phosphate</keyword>
<dbReference type="GO" id="GO:0030170">
    <property type="term" value="F:pyridoxal phosphate binding"/>
    <property type="evidence" value="ECO:0007669"/>
    <property type="project" value="InterPro"/>
</dbReference>
<dbReference type="InterPro" id="IPR015424">
    <property type="entry name" value="PyrdxlP-dep_Trfase"/>
</dbReference>
<keyword evidence="4" id="KW-1185">Reference proteome</keyword>
<dbReference type="EMBL" id="MCFK01008369">
    <property type="protein sequence ID" value="RKF56150.1"/>
    <property type="molecule type" value="Genomic_DNA"/>
</dbReference>
<comment type="caution">
    <text evidence="3">The sequence shown here is derived from an EMBL/GenBank/DDBJ whole genome shotgun (WGS) entry which is preliminary data.</text>
</comment>
<sequence length="456" mass="50925">MAHPYLSQRGVENQNQLSVPWRFAPNHSERYNRETNINGIISFSTAENSYIKKELEEFMKEKVRITASSFDYSCHNGGPIFPGLLASFMNTYFSPHVPVTSDNIVTCASLSAVQNILAFCIADKGDGVLVSRPAYGRFELDYNTSARVKIIYVDMNGVDPFSLSVVERFEDAFKRAHNYGVRIKGLLISNPNNPLGHCYPRETLKALMAFCQRHAIHLICDEIYAMSVFSAPNSTSPLFTSALSINKENLIDPNLVQVLYGLSKDFGLAGFKIGSLITCNKSIIDSCATLLRLHGSSGPSLEAACTILQQPDYVRDLLALSRERIRKGHKIATNALDTAGIPYYRGSNAGFFLYIDLSKYLKNWHTNGDSTENSEFALAQHIKDHGVFLHPREEHNEVPGWFRLVFTSIPHEDLKIGLNRLTDALKKIEPPKSNLDPTKEAQSNTKICNGDNARLL</sequence>
<evidence type="ECO:0000313" key="4">
    <source>
        <dbReference type="Proteomes" id="UP000286134"/>
    </source>
</evidence>
<proteinExistence type="predicted"/>
<dbReference type="Gene3D" id="3.90.1150.10">
    <property type="entry name" value="Aspartate Aminotransferase, domain 1"/>
    <property type="match status" value="1"/>
</dbReference>
<organism evidence="3 4">
    <name type="scientific">Erysiphe neolycopersici</name>
    <dbReference type="NCBI Taxonomy" id="212602"/>
    <lineage>
        <taxon>Eukaryota</taxon>
        <taxon>Fungi</taxon>
        <taxon>Dikarya</taxon>
        <taxon>Ascomycota</taxon>
        <taxon>Pezizomycotina</taxon>
        <taxon>Leotiomycetes</taxon>
        <taxon>Erysiphales</taxon>
        <taxon>Erysiphaceae</taxon>
        <taxon>Erysiphe</taxon>
    </lineage>
</organism>
<dbReference type="OrthoDB" id="7042322at2759"/>
<feature type="domain" description="Aminotransferase class I/classII large" evidence="2">
    <location>
        <begin position="54"/>
        <end position="421"/>
    </location>
</feature>
<dbReference type="InterPro" id="IPR015421">
    <property type="entry name" value="PyrdxlP-dep_Trfase_major"/>
</dbReference>
<name>A0A420HFC2_9PEZI</name>
<dbReference type="SUPFAM" id="SSF53383">
    <property type="entry name" value="PLP-dependent transferases"/>
    <property type="match status" value="1"/>
</dbReference>
<evidence type="ECO:0000256" key="1">
    <source>
        <dbReference type="ARBA" id="ARBA00022898"/>
    </source>
</evidence>
<dbReference type="GO" id="GO:0006520">
    <property type="term" value="P:amino acid metabolic process"/>
    <property type="evidence" value="ECO:0007669"/>
    <property type="project" value="TreeGrafter"/>
</dbReference>
<dbReference type="InterPro" id="IPR004839">
    <property type="entry name" value="Aminotransferase_I/II_large"/>
</dbReference>